<proteinExistence type="predicted"/>
<evidence type="ECO:0000313" key="2">
    <source>
        <dbReference type="EMBL" id="OJD64743.1"/>
    </source>
</evidence>
<dbReference type="Pfam" id="PF10924">
    <property type="entry name" value="DUF2711"/>
    <property type="match status" value="1"/>
</dbReference>
<reference evidence="1 4" key="2">
    <citation type="submission" date="2018-12" db="EMBL/GenBank/DDBJ databases">
        <authorList>
            <person name="Wang H."/>
            <person name="Peng S."/>
            <person name="Yu X."/>
            <person name="Li X."/>
        </authorList>
    </citation>
    <scope>NUCLEOTIDE SEQUENCE [LARGE SCALE GENOMIC DNA]</scope>
    <source>
        <strain evidence="1 4">PFYN01</strain>
    </source>
</reference>
<dbReference type="EMBL" id="MAOE01000082">
    <property type="protein sequence ID" value="OJD64743.1"/>
    <property type="molecule type" value="Genomic_DNA"/>
</dbReference>
<dbReference type="InterPro" id="IPR024250">
    <property type="entry name" value="DUF2711"/>
</dbReference>
<dbReference type="Proteomes" id="UP000181873">
    <property type="component" value="Unassembled WGS sequence"/>
</dbReference>
<accession>A0A1J9UKN9</accession>
<gene>
    <name evidence="2" type="ORF">BAU25_11325</name>
    <name evidence="1" type="ORF">EJW27_16345</name>
</gene>
<dbReference type="Proteomes" id="UP000272492">
    <property type="component" value="Chromosome"/>
</dbReference>
<keyword evidence="4" id="KW-1185">Reference proteome</keyword>
<name>A0A1J9UKN9_9BACI</name>
<evidence type="ECO:0000313" key="1">
    <source>
        <dbReference type="EMBL" id="AZQ47873.1"/>
    </source>
</evidence>
<sequence length="225" mass="26357">MLDYIWLDDKSPILEQLPSNFKSAAILLHPFVQMPLGWEHSVRKKSYEHIYPSAEEIMQNGKSVSWEEMMSYSGLNSYTELAIAMLTSINAFSEEYKRDDLAKKLHSNFKQDLYYPTEDYTSIFLLQNLLKLLGSKGAKNLYFSEPIFDTNESLQINDTPPLNIWDLFYSEFIITDENMDYAFMSMFDSFTTFLLAKDENIEHIVQSIHIEAIICNKKTMIDWYL</sequence>
<reference evidence="2 3" key="1">
    <citation type="submission" date="2016-06" db="EMBL/GenBank/DDBJ databases">
        <title>First insights into the genetic diversity and population structure of in the Bacillus cereus group bacteria from diverse marine environments.</title>
        <authorList>
            <person name="Liu Y."/>
            <person name="Lai Q."/>
            <person name="Shao Z."/>
        </authorList>
    </citation>
    <scope>NUCLEOTIDE SEQUENCE [LARGE SCALE GENOMIC DNA]</scope>
    <source>
        <strain evidence="2 3">N35-10-2</strain>
    </source>
</reference>
<organism evidence="2 3">
    <name type="scientific">Bacillus albus</name>
    <dbReference type="NCBI Taxonomy" id="2026189"/>
    <lineage>
        <taxon>Bacteria</taxon>
        <taxon>Bacillati</taxon>
        <taxon>Bacillota</taxon>
        <taxon>Bacilli</taxon>
        <taxon>Bacillales</taxon>
        <taxon>Bacillaceae</taxon>
        <taxon>Bacillus</taxon>
        <taxon>Bacillus cereus group</taxon>
    </lineage>
</organism>
<dbReference type="EMBL" id="CP034548">
    <property type="protein sequence ID" value="AZQ47873.1"/>
    <property type="molecule type" value="Genomic_DNA"/>
</dbReference>
<protein>
    <submittedName>
        <fullName evidence="1">DUF2711 family protein</fullName>
    </submittedName>
</protein>
<evidence type="ECO:0000313" key="3">
    <source>
        <dbReference type="Proteomes" id="UP000181873"/>
    </source>
</evidence>
<evidence type="ECO:0000313" key="4">
    <source>
        <dbReference type="Proteomes" id="UP000272492"/>
    </source>
</evidence>
<dbReference type="AlphaFoldDB" id="A0A1J9UKN9"/>